<proteinExistence type="predicted"/>
<sequence length="149" mass="16835">MTPQMSGVQPSRSQRRAASCSSPRQSGQLPPRPGELVPETRQAMSPERPSRYRRRSAQSPKDEQLQLLPSRLLLRSPNSHATDLIDKPLHHHRATGKGNRLYDLATSCPPPASLHRQIRVSRSRLIVAVHRRIEALCSQRVPFVLVFRS</sequence>
<dbReference type="AlphaFoldDB" id="A0A2K1II84"/>
<gene>
    <name evidence="2" type="ORF">PHYPA_027681</name>
</gene>
<feature type="region of interest" description="Disordered" evidence="1">
    <location>
        <begin position="1"/>
        <end position="70"/>
    </location>
</feature>
<name>A0A2K1II84_PHYPA</name>
<dbReference type="Gramene" id="Pp3c23_6300V3.1">
    <property type="protein sequence ID" value="PAC:32950266.CDS.1"/>
    <property type="gene ID" value="Pp3c23_6300"/>
</dbReference>
<protein>
    <submittedName>
        <fullName evidence="2 3">Uncharacterized protein</fullName>
    </submittedName>
</protein>
<accession>A0A2K1II84</accession>
<evidence type="ECO:0000313" key="2">
    <source>
        <dbReference type="EMBL" id="PNR28989.1"/>
    </source>
</evidence>
<reference evidence="2 4" key="2">
    <citation type="journal article" date="2018" name="Plant J.">
        <title>The Physcomitrella patens chromosome-scale assembly reveals moss genome structure and evolution.</title>
        <authorList>
            <person name="Lang D."/>
            <person name="Ullrich K.K."/>
            <person name="Murat F."/>
            <person name="Fuchs J."/>
            <person name="Jenkins J."/>
            <person name="Haas F.B."/>
            <person name="Piednoel M."/>
            <person name="Gundlach H."/>
            <person name="Van Bel M."/>
            <person name="Meyberg R."/>
            <person name="Vives C."/>
            <person name="Morata J."/>
            <person name="Symeonidi A."/>
            <person name="Hiss M."/>
            <person name="Muchero W."/>
            <person name="Kamisugi Y."/>
            <person name="Saleh O."/>
            <person name="Blanc G."/>
            <person name="Decker E.L."/>
            <person name="van Gessel N."/>
            <person name="Grimwood J."/>
            <person name="Hayes R.D."/>
            <person name="Graham S.W."/>
            <person name="Gunter L.E."/>
            <person name="McDaniel S.F."/>
            <person name="Hoernstein S.N.W."/>
            <person name="Larsson A."/>
            <person name="Li F.W."/>
            <person name="Perroud P.F."/>
            <person name="Phillips J."/>
            <person name="Ranjan P."/>
            <person name="Rokshar D.S."/>
            <person name="Rothfels C.J."/>
            <person name="Schneider L."/>
            <person name="Shu S."/>
            <person name="Stevenson D.W."/>
            <person name="Thummler F."/>
            <person name="Tillich M."/>
            <person name="Villarreal Aguilar J.C."/>
            <person name="Widiez T."/>
            <person name="Wong G.K."/>
            <person name="Wymore A."/>
            <person name="Zhang Y."/>
            <person name="Zimmer A.D."/>
            <person name="Quatrano R.S."/>
            <person name="Mayer K.F.X."/>
            <person name="Goodstein D."/>
            <person name="Casacuberta J.M."/>
            <person name="Vandepoele K."/>
            <person name="Reski R."/>
            <person name="Cuming A.C."/>
            <person name="Tuskan G.A."/>
            <person name="Maumus F."/>
            <person name="Salse J."/>
            <person name="Schmutz J."/>
            <person name="Rensing S.A."/>
        </authorList>
    </citation>
    <scope>NUCLEOTIDE SEQUENCE [LARGE SCALE GENOMIC DNA]</scope>
    <source>
        <strain evidence="3 4">cv. Gransden 2004</strain>
    </source>
</reference>
<evidence type="ECO:0000313" key="3">
    <source>
        <dbReference type="EnsemblPlants" id="PAC:32950266.CDS.1"/>
    </source>
</evidence>
<evidence type="ECO:0000256" key="1">
    <source>
        <dbReference type="SAM" id="MobiDB-lite"/>
    </source>
</evidence>
<reference evidence="3" key="3">
    <citation type="submission" date="2020-12" db="UniProtKB">
        <authorList>
            <consortium name="EnsemblPlants"/>
        </authorList>
    </citation>
    <scope>IDENTIFICATION</scope>
</reference>
<dbReference type="EMBL" id="ABEU02000023">
    <property type="protein sequence ID" value="PNR28989.1"/>
    <property type="molecule type" value="Genomic_DNA"/>
</dbReference>
<keyword evidence="4" id="KW-1185">Reference proteome</keyword>
<organism evidence="2">
    <name type="scientific">Physcomitrium patens</name>
    <name type="common">Spreading-leaved earth moss</name>
    <name type="synonym">Physcomitrella patens</name>
    <dbReference type="NCBI Taxonomy" id="3218"/>
    <lineage>
        <taxon>Eukaryota</taxon>
        <taxon>Viridiplantae</taxon>
        <taxon>Streptophyta</taxon>
        <taxon>Embryophyta</taxon>
        <taxon>Bryophyta</taxon>
        <taxon>Bryophytina</taxon>
        <taxon>Bryopsida</taxon>
        <taxon>Funariidae</taxon>
        <taxon>Funariales</taxon>
        <taxon>Funariaceae</taxon>
        <taxon>Physcomitrium</taxon>
    </lineage>
</organism>
<dbReference type="EnsemblPlants" id="Pp3c23_6300V3.1">
    <property type="protein sequence ID" value="PAC:32950266.CDS.1"/>
    <property type="gene ID" value="Pp3c23_6300"/>
</dbReference>
<evidence type="ECO:0000313" key="4">
    <source>
        <dbReference type="Proteomes" id="UP000006727"/>
    </source>
</evidence>
<dbReference type="InParanoid" id="A0A2K1II84"/>
<reference evidence="2 4" key="1">
    <citation type="journal article" date="2008" name="Science">
        <title>The Physcomitrella genome reveals evolutionary insights into the conquest of land by plants.</title>
        <authorList>
            <person name="Rensing S."/>
            <person name="Lang D."/>
            <person name="Zimmer A."/>
            <person name="Terry A."/>
            <person name="Salamov A."/>
            <person name="Shapiro H."/>
            <person name="Nishiyama T."/>
            <person name="Perroud P.-F."/>
            <person name="Lindquist E."/>
            <person name="Kamisugi Y."/>
            <person name="Tanahashi T."/>
            <person name="Sakakibara K."/>
            <person name="Fujita T."/>
            <person name="Oishi K."/>
            <person name="Shin-I T."/>
            <person name="Kuroki Y."/>
            <person name="Toyoda A."/>
            <person name="Suzuki Y."/>
            <person name="Hashimoto A."/>
            <person name="Yamaguchi K."/>
            <person name="Sugano A."/>
            <person name="Kohara Y."/>
            <person name="Fujiyama A."/>
            <person name="Anterola A."/>
            <person name="Aoki S."/>
            <person name="Ashton N."/>
            <person name="Barbazuk W.B."/>
            <person name="Barker E."/>
            <person name="Bennetzen J."/>
            <person name="Bezanilla M."/>
            <person name="Blankenship R."/>
            <person name="Cho S.H."/>
            <person name="Dutcher S."/>
            <person name="Estelle M."/>
            <person name="Fawcett J.A."/>
            <person name="Gundlach H."/>
            <person name="Hanada K."/>
            <person name="Heyl A."/>
            <person name="Hicks K.A."/>
            <person name="Hugh J."/>
            <person name="Lohr M."/>
            <person name="Mayer K."/>
            <person name="Melkozernov A."/>
            <person name="Murata T."/>
            <person name="Nelson D."/>
            <person name="Pils B."/>
            <person name="Prigge M."/>
            <person name="Reiss B."/>
            <person name="Renner T."/>
            <person name="Rombauts S."/>
            <person name="Rushton P."/>
            <person name="Sanderfoot A."/>
            <person name="Schween G."/>
            <person name="Shiu S.-H."/>
            <person name="Stueber K."/>
            <person name="Theodoulou F.L."/>
            <person name="Tu H."/>
            <person name="Van de Peer Y."/>
            <person name="Verrier P.J."/>
            <person name="Waters E."/>
            <person name="Wood A."/>
            <person name="Yang L."/>
            <person name="Cove D."/>
            <person name="Cuming A."/>
            <person name="Hasebe M."/>
            <person name="Lucas S."/>
            <person name="Mishler D.B."/>
            <person name="Reski R."/>
            <person name="Grigoriev I."/>
            <person name="Quatrano R.S."/>
            <person name="Boore J.L."/>
        </authorList>
    </citation>
    <scope>NUCLEOTIDE SEQUENCE [LARGE SCALE GENOMIC DNA]</scope>
    <source>
        <strain evidence="3 4">cv. Gransden 2004</strain>
    </source>
</reference>
<feature type="compositionally biased region" description="Low complexity" evidence="1">
    <location>
        <begin position="9"/>
        <end position="26"/>
    </location>
</feature>
<dbReference type="Proteomes" id="UP000006727">
    <property type="component" value="Chromosome 23"/>
</dbReference>